<organism evidence="3 4">
    <name type="scientific">Acrocarpospora macrocephala</name>
    <dbReference type="NCBI Taxonomy" id="150177"/>
    <lineage>
        <taxon>Bacteria</taxon>
        <taxon>Bacillati</taxon>
        <taxon>Actinomycetota</taxon>
        <taxon>Actinomycetes</taxon>
        <taxon>Streptosporangiales</taxon>
        <taxon>Streptosporangiaceae</taxon>
        <taxon>Acrocarpospora</taxon>
    </lineage>
</organism>
<feature type="domain" description="Tyr recombinase" evidence="2">
    <location>
        <begin position="39"/>
        <end position="219"/>
    </location>
</feature>
<dbReference type="SUPFAM" id="SSF56349">
    <property type="entry name" value="DNA breaking-rejoining enzymes"/>
    <property type="match status" value="1"/>
</dbReference>
<dbReference type="Gene3D" id="1.10.443.10">
    <property type="entry name" value="Intergrase catalytic core"/>
    <property type="match status" value="1"/>
</dbReference>
<dbReference type="PANTHER" id="PTHR30349">
    <property type="entry name" value="PHAGE INTEGRASE-RELATED"/>
    <property type="match status" value="1"/>
</dbReference>
<comment type="caution">
    <text evidence="3">The sequence shown here is derived from an EMBL/GenBank/DDBJ whole genome shotgun (WGS) entry which is preliminary data.</text>
</comment>
<proteinExistence type="predicted"/>
<dbReference type="GO" id="GO:0006310">
    <property type="term" value="P:DNA recombination"/>
    <property type="evidence" value="ECO:0007669"/>
    <property type="project" value="UniProtKB-KW"/>
</dbReference>
<reference evidence="3 4" key="1">
    <citation type="submission" date="2019-10" db="EMBL/GenBank/DDBJ databases">
        <title>Whole genome shotgun sequence of Acrocarpospora macrocephala NBRC 16266.</title>
        <authorList>
            <person name="Ichikawa N."/>
            <person name="Kimura A."/>
            <person name="Kitahashi Y."/>
            <person name="Komaki H."/>
            <person name="Oguchi A."/>
        </authorList>
    </citation>
    <scope>NUCLEOTIDE SEQUENCE [LARGE SCALE GENOMIC DNA]</scope>
    <source>
        <strain evidence="3 4">NBRC 16266</strain>
    </source>
</reference>
<dbReference type="AlphaFoldDB" id="A0A5M3X923"/>
<dbReference type="GO" id="GO:0015074">
    <property type="term" value="P:DNA integration"/>
    <property type="evidence" value="ECO:0007669"/>
    <property type="project" value="InterPro"/>
</dbReference>
<dbReference type="InterPro" id="IPR002104">
    <property type="entry name" value="Integrase_catalytic"/>
</dbReference>
<evidence type="ECO:0000313" key="4">
    <source>
        <dbReference type="Proteomes" id="UP000331127"/>
    </source>
</evidence>
<dbReference type="Pfam" id="PF00589">
    <property type="entry name" value="Phage_integrase"/>
    <property type="match status" value="1"/>
</dbReference>
<protein>
    <recommendedName>
        <fullName evidence="2">Tyr recombinase domain-containing protein</fullName>
    </recommendedName>
</protein>
<keyword evidence="1" id="KW-0233">DNA recombination</keyword>
<dbReference type="EMBL" id="BLAE01000074">
    <property type="protein sequence ID" value="GES15343.1"/>
    <property type="molecule type" value="Genomic_DNA"/>
</dbReference>
<evidence type="ECO:0000259" key="2">
    <source>
        <dbReference type="PROSITE" id="PS51898"/>
    </source>
</evidence>
<evidence type="ECO:0000313" key="3">
    <source>
        <dbReference type="EMBL" id="GES15343.1"/>
    </source>
</evidence>
<dbReference type="RefSeq" id="WP_170322973.1">
    <property type="nucleotide sequence ID" value="NZ_BAAAHL010000058.1"/>
</dbReference>
<dbReference type="InterPro" id="IPR013762">
    <property type="entry name" value="Integrase-like_cat_sf"/>
</dbReference>
<dbReference type="PROSITE" id="PS51898">
    <property type="entry name" value="TYR_RECOMBINASE"/>
    <property type="match status" value="1"/>
</dbReference>
<accession>A0A5M3X923</accession>
<sequence length="226" mass="24255">MKVTTCSLRSLLRFLFVTEVADRDLAEAVPSVASWRMSALPKGVDTETVTTLLAACDQTTKVGCRDFAVLMLMARLGLRAREVAALRLDDVEWRAGELVIHGKGGRIDRLPLPADVGAALVGYLRNGRRPSAVREVFLRSCGPDTPMSRQSVVMATRGASARAGIPTVGAHQLRHRAASQVLANGGNLAEVAQLLRHHGEETTAIYAKVDRDALAAVVRPWPGAGE</sequence>
<dbReference type="InterPro" id="IPR011010">
    <property type="entry name" value="DNA_brk_join_enz"/>
</dbReference>
<dbReference type="GO" id="GO:0003677">
    <property type="term" value="F:DNA binding"/>
    <property type="evidence" value="ECO:0007669"/>
    <property type="project" value="InterPro"/>
</dbReference>
<dbReference type="InterPro" id="IPR050090">
    <property type="entry name" value="Tyrosine_recombinase_XerCD"/>
</dbReference>
<dbReference type="PANTHER" id="PTHR30349:SF90">
    <property type="entry name" value="TYROSINE RECOMBINASE XERD"/>
    <property type="match status" value="1"/>
</dbReference>
<keyword evidence="4" id="KW-1185">Reference proteome</keyword>
<name>A0A5M3X923_9ACTN</name>
<gene>
    <name evidence="3" type="ORF">Amac_089400</name>
</gene>
<dbReference type="Proteomes" id="UP000331127">
    <property type="component" value="Unassembled WGS sequence"/>
</dbReference>
<evidence type="ECO:0000256" key="1">
    <source>
        <dbReference type="ARBA" id="ARBA00023172"/>
    </source>
</evidence>